<protein>
    <submittedName>
        <fullName evidence="1">Uncharacterized protein</fullName>
    </submittedName>
</protein>
<reference evidence="1 2" key="1">
    <citation type="journal article" date="2018" name="J. Allergy Clin. Immunol.">
        <title>High-quality assembly of Dermatophagoides pteronyssinus genome and transcriptome reveals a wide range of novel allergens.</title>
        <authorList>
            <person name="Liu X.Y."/>
            <person name="Yang K.Y."/>
            <person name="Wang M.Q."/>
            <person name="Kwok J.S."/>
            <person name="Zeng X."/>
            <person name="Yang Z."/>
            <person name="Xiao X.J."/>
            <person name="Lau C.P."/>
            <person name="Li Y."/>
            <person name="Huang Z.M."/>
            <person name="Ba J.G."/>
            <person name="Yim A.K."/>
            <person name="Ouyang C.Y."/>
            <person name="Ngai S.M."/>
            <person name="Chan T.F."/>
            <person name="Leung E.L."/>
            <person name="Liu L."/>
            <person name="Liu Z.G."/>
            <person name="Tsui S.K."/>
        </authorList>
    </citation>
    <scope>NUCLEOTIDE SEQUENCE [LARGE SCALE GENOMIC DNA]</scope>
    <source>
        <strain evidence="1">Derp</strain>
    </source>
</reference>
<organism evidence="1 2">
    <name type="scientific">Dermatophagoides pteronyssinus</name>
    <name type="common">European house dust mite</name>
    <dbReference type="NCBI Taxonomy" id="6956"/>
    <lineage>
        <taxon>Eukaryota</taxon>
        <taxon>Metazoa</taxon>
        <taxon>Ecdysozoa</taxon>
        <taxon>Arthropoda</taxon>
        <taxon>Chelicerata</taxon>
        <taxon>Arachnida</taxon>
        <taxon>Acari</taxon>
        <taxon>Acariformes</taxon>
        <taxon>Sarcoptiformes</taxon>
        <taxon>Astigmata</taxon>
        <taxon>Psoroptidia</taxon>
        <taxon>Analgoidea</taxon>
        <taxon>Pyroglyphidae</taxon>
        <taxon>Dermatophagoidinae</taxon>
        <taxon>Dermatophagoides</taxon>
    </lineage>
</organism>
<proteinExistence type="predicted"/>
<name>A0ABQ8JPZ0_DERPT</name>
<gene>
    <name evidence="1" type="ORF">DERP_013913</name>
</gene>
<accession>A0ABQ8JPZ0</accession>
<evidence type="ECO:0000313" key="1">
    <source>
        <dbReference type="EMBL" id="KAH9424684.1"/>
    </source>
</evidence>
<dbReference type="EMBL" id="NJHN03000027">
    <property type="protein sequence ID" value="KAH9424684.1"/>
    <property type="molecule type" value="Genomic_DNA"/>
</dbReference>
<reference evidence="1 2" key="2">
    <citation type="journal article" date="2022" name="Mol. Biol. Evol.">
        <title>Comparative Genomics Reveals Insights into the Divergent Evolution of Astigmatic Mites and Household Pest Adaptations.</title>
        <authorList>
            <person name="Xiong Q."/>
            <person name="Wan A.T."/>
            <person name="Liu X."/>
            <person name="Fung C.S."/>
            <person name="Xiao X."/>
            <person name="Malainual N."/>
            <person name="Hou J."/>
            <person name="Wang L."/>
            <person name="Wang M."/>
            <person name="Yang K.Y."/>
            <person name="Cui Y."/>
            <person name="Leung E.L."/>
            <person name="Nong W."/>
            <person name="Shin S.K."/>
            <person name="Au S.W."/>
            <person name="Jeong K.Y."/>
            <person name="Chew F.T."/>
            <person name="Hui J.H."/>
            <person name="Leung T.F."/>
            <person name="Tungtrongchitr A."/>
            <person name="Zhong N."/>
            <person name="Liu Z."/>
            <person name="Tsui S.K."/>
        </authorList>
    </citation>
    <scope>NUCLEOTIDE SEQUENCE [LARGE SCALE GENOMIC DNA]</scope>
    <source>
        <strain evidence="1">Derp</strain>
    </source>
</reference>
<dbReference type="Proteomes" id="UP000887458">
    <property type="component" value="Unassembled WGS sequence"/>
</dbReference>
<keyword evidence="2" id="KW-1185">Reference proteome</keyword>
<comment type="caution">
    <text evidence="1">The sequence shown here is derived from an EMBL/GenBank/DDBJ whole genome shotgun (WGS) entry which is preliminary data.</text>
</comment>
<sequence>MNRYRSNNYWSFLLEQIWPNKRIETLHSRQLNEIKTLAELMIGNFLITLMNNFQSISNEIQEKLWLFALREHINEYE</sequence>
<evidence type="ECO:0000313" key="2">
    <source>
        <dbReference type="Proteomes" id="UP000887458"/>
    </source>
</evidence>